<dbReference type="Proteomes" id="UP000002358">
    <property type="component" value="Chromosome 5"/>
</dbReference>
<dbReference type="EnsemblMetazoa" id="NM_001190537">
    <property type="protein sequence ID" value="NP_001177466"/>
    <property type="gene ID" value="GeneID_100463033"/>
</dbReference>
<protein>
    <recommendedName>
        <fullName evidence="8">Gustatory receptor</fullName>
    </recommendedName>
</protein>
<keyword evidence="4 8" id="KW-1133">Transmembrane helix</keyword>
<feature type="transmembrane region" description="Helical" evidence="8">
    <location>
        <begin position="15"/>
        <end position="33"/>
    </location>
</feature>
<dbReference type="GO" id="GO:0007165">
    <property type="term" value="P:signal transduction"/>
    <property type="evidence" value="ECO:0007669"/>
    <property type="project" value="UniProtKB-KW"/>
</dbReference>
<feature type="transmembrane region" description="Helical" evidence="8">
    <location>
        <begin position="40"/>
        <end position="59"/>
    </location>
</feature>
<dbReference type="PANTHER" id="PTHR21143:SF133">
    <property type="entry name" value="GUSTATORY AND PHEROMONE RECEPTOR 32A-RELATED"/>
    <property type="match status" value="1"/>
</dbReference>
<evidence type="ECO:0000313" key="10">
    <source>
        <dbReference type="Proteomes" id="UP000002358"/>
    </source>
</evidence>
<evidence type="ECO:0000256" key="7">
    <source>
        <dbReference type="ARBA" id="ARBA00023224"/>
    </source>
</evidence>
<sequence length="418" mass="47724">MSDIINKLEKVVLSIAYYTNWFCGIGIIEYPIGKQHRVMSFLYTGVVLIVYSVLSVYVYSDFAIVSRDYEVNQTMMKGVYCATFILTFSTIVMGWYRNKEIRSILQRMNIAMRIIDKLGASKNYTKAFTVQVGYAVGTLTFLIIIVIINALVVYKRDPKHDSHVLTVMAVNYPLIILQVVDTLFINIIQYARKNMRVINDVLREMLTSTQDFPQHTKIVRRYLRTLDSPELDTDIVDQKTDAEDKMYTINMSKKAHLTLVKICQETDDTFGLHILLSVIVAIITITVSIYHIYMLVDYLSISRAIYDNTLLPVCILLIYYYVKIHAISHFCSSTSEEVAAVITGDIISELYDDSSIGIESQTEIRQFGDQIVQNSLTFKAHGFVTLDFTLIQNVVGFVTTYLMILIQFGSSTSIEISR</sequence>
<dbReference type="GeneID" id="100463033"/>
<feature type="transmembrane region" description="Helical" evidence="8">
    <location>
        <begin position="305"/>
        <end position="322"/>
    </location>
</feature>
<comment type="function">
    <text evidence="8">Gustatory receptor which mediates acceptance or avoidance behavior, depending on its substrates.</text>
</comment>
<dbReference type="GO" id="GO:0043025">
    <property type="term" value="C:neuronal cell body"/>
    <property type="evidence" value="ECO:0007669"/>
    <property type="project" value="TreeGrafter"/>
</dbReference>
<dbReference type="GO" id="GO:0030425">
    <property type="term" value="C:dendrite"/>
    <property type="evidence" value="ECO:0007669"/>
    <property type="project" value="TreeGrafter"/>
</dbReference>
<proteinExistence type="inferred from homology"/>
<dbReference type="GO" id="GO:0008049">
    <property type="term" value="P:male courtship behavior"/>
    <property type="evidence" value="ECO:0007669"/>
    <property type="project" value="TreeGrafter"/>
</dbReference>
<evidence type="ECO:0000256" key="8">
    <source>
        <dbReference type="RuleBase" id="RU363108"/>
    </source>
</evidence>
<dbReference type="GO" id="GO:0005886">
    <property type="term" value="C:plasma membrane"/>
    <property type="evidence" value="ECO:0007669"/>
    <property type="project" value="UniProtKB-SubCell"/>
</dbReference>
<evidence type="ECO:0000256" key="6">
    <source>
        <dbReference type="ARBA" id="ARBA00023170"/>
    </source>
</evidence>
<dbReference type="PANTHER" id="PTHR21143">
    <property type="entry name" value="INVERTEBRATE GUSTATORY RECEPTOR"/>
    <property type="match status" value="1"/>
</dbReference>
<dbReference type="AlphaFoldDB" id="A0A7M6W5V1"/>
<dbReference type="InterPro" id="IPR013604">
    <property type="entry name" value="7TM_chemorcpt"/>
</dbReference>
<feature type="transmembrane region" description="Helical" evidence="8">
    <location>
        <begin position="270"/>
        <end position="293"/>
    </location>
</feature>
<feature type="transmembrane region" description="Helical" evidence="8">
    <location>
        <begin position="79"/>
        <end position="98"/>
    </location>
</feature>
<organism evidence="9 10">
    <name type="scientific">Nasonia vitripennis</name>
    <name type="common">Parasitic wasp</name>
    <dbReference type="NCBI Taxonomy" id="7425"/>
    <lineage>
        <taxon>Eukaryota</taxon>
        <taxon>Metazoa</taxon>
        <taxon>Ecdysozoa</taxon>
        <taxon>Arthropoda</taxon>
        <taxon>Hexapoda</taxon>
        <taxon>Insecta</taxon>
        <taxon>Pterygota</taxon>
        <taxon>Neoptera</taxon>
        <taxon>Endopterygota</taxon>
        <taxon>Hymenoptera</taxon>
        <taxon>Apocrita</taxon>
        <taxon>Proctotrupomorpha</taxon>
        <taxon>Chalcidoidea</taxon>
        <taxon>Pteromalidae</taxon>
        <taxon>Pteromalinae</taxon>
        <taxon>Nasonia</taxon>
    </lineage>
</organism>
<evidence type="ECO:0000256" key="2">
    <source>
        <dbReference type="ARBA" id="ARBA00022475"/>
    </source>
</evidence>
<dbReference type="KEGG" id="nvi:100463033"/>
<evidence type="ECO:0000313" key="9">
    <source>
        <dbReference type="EnsemblMetazoa" id="NP_001177466"/>
    </source>
</evidence>
<dbReference type="OrthoDB" id="7549686at2759"/>
<feature type="transmembrane region" description="Helical" evidence="8">
    <location>
        <begin position="132"/>
        <end position="152"/>
    </location>
</feature>
<reference evidence="9" key="1">
    <citation type="submission" date="2021-01" db="UniProtKB">
        <authorList>
            <consortium name="EnsemblMetazoa"/>
        </authorList>
    </citation>
    <scope>IDENTIFICATION</scope>
</reference>
<dbReference type="GO" id="GO:0007635">
    <property type="term" value="P:chemosensory behavior"/>
    <property type="evidence" value="ECO:0007669"/>
    <property type="project" value="TreeGrafter"/>
</dbReference>
<dbReference type="GO" id="GO:0030424">
    <property type="term" value="C:axon"/>
    <property type="evidence" value="ECO:0007669"/>
    <property type="project" value="TreeGrafter"/>
</dbReference>
<dbReference type="CTD" id="100463033"/>
<keyword evidence="3 8" id="KW-0812">Transmembrane</keyword>
<evidence type="ECO:0000256" key="3">
    <source>
        <dbReference type="ARBA" id="ARBA00022692"/>
    </source>
</evidence>
<keyword evidence="7 8" id="KW-0807">Transducer</keyword>
<dbReference type="RefSeq" id="NP_001177466.1">
    <property type="nucleotide sequence ID" value="NM_001190537.1"/>
</dbReference>
<keyword evidence="5 8" id="KW-0472">Membrane</keyword>
<comment type="similarity">
    <text evidence="8">Belongs to the insect chemoreceptor superfamily. Gustatory receptor (GR) family.</text>
</comment>
<evidence type="ECO:0000256" key="4">
    <source>
        <dbReference type="ARBA" id="ARBA00022989"/>
    </source>
</evidence>
<keyword evidence="6 8" id="KW-0675">Receptor</keyword>
<dbReference type="GO" id="GO:0050909">
    <property type="term" value="P:sensory perception of taste"/>
    <property type="evidence" value="ECO:0007669"/>
    <property type="project" value="InterPro"/>
</dbReference>
<accession>A0A7M6W5V1</accession>
<keyword evidence="2 8" id="KW-1003">Cell membrane</keyword>
<dbReference type="Pfam" id="PF08395">
    <property type="entry name" value="7tm_7"/>
    <property type="match status" value="1"/>
</dbReference>
<keyword evidence="10" id="KW-1185">Reference proteome</keyword>
<evidence type="ECO:0000256" key="1">
    <source>
        <dbReference type="ARBA" id="ARBA00004651"/>
    </source>
</evidence>
<dbReference type="SMR" id="A0A7M6W5V1"/>
<comment type="subcellular location">
    <subcellularLocation>
        <location evidence="1 8">Cell membrane</location>
        <topology evidence="1 8">Multi-pass membrane protein</topology>
    </subcellularLocation>
</comment>
<feature type="transmembrane region" description="Helical" evidence="8">
    <location>
        <begin position="164"/>
        <end position="188"/>
    </location>
</feature>
<name>A0A7M6W5V1_NASVI</name>
<evidence type="ECO:0000256" key="5">
    <source>
        <dbReference type="ARBA" id="ARBA00023136"/>
    </source>
</evidence>